<keyword evidence="3 5" id="KW-0378">Hydrolase</keyword>
<dbReference type="PANTHER" id="PTHR43046">
    <property type="entry name" value="GDP-MANNOSE MANNOSYL HYDROLASE"/>
    <property type="match status" value="1"/>
</dbReference>
<keyword evidence="4" id="KW-0460">Magnesium</keyword>
<comment type="similarity">
    <text evidence="2 5">Belongs to the Nudix hydrolase family.</text>
</comment>
<reference evidence="7 8" key="1">
    <citation type="submission" date="2018-09" db="EMBL/GenBank/DDBJ databases">
        <title>YIM 75000 draft genome.</title>
        <authorList>
            <person name="Tang S."/>
            <person name="Feng Y."/>
        </authorList>
    </citation>
    <scope>NUCLEOTIDE SEQUENCE [LARGE SCALE GENOMIC DNA]</scope>
    <source>
        <strain evidence="7 8">YIM 75000</strain>
    </source>
</reference>
<evidence type="ECO:0000256" key="4">
    <source>
        <dbReference type="ARBA" id="ARBA00022842"/>
    </source>
</evidence>
<dbReference type="SUPFAM" id="SSF55811">
    <property type="entry name" value="Nudix"/>
    <property type="match status" value="1"/>
</dbReference>
<dbReference type="EMBL" id="QZEZ01000001">
    <property type="protein sequence ID" value="RJK98261.1"/>
    <property type="molecule type" value="Genomic_DNA"/>
</dbReference>
<keyword evidence="8" id="KW-1185">Reference proteome</keyword>
<dbReference type="InterPro" id="IPR000086">
    <property type="entry name" value="NUDIX_hydrolase_dom"/>
</dbReference>
<dbReference type="PRINTS" id="PR00502">
    <property type="entry name" value="NUDIXFAMILY"/>
</dbReference>
<dbReference type="PROSITE" id="PS00893">
    <property type="entry name" value="NUDIX_BOX"/>
    <property type="match status" value="1"/>
</dbReference>
<comment type="caution">
    <text evidence="7">The sequence shown here is derived from an EMBL/GenBank/DDBJ whole genome shotgun (WGS) entry which is preliminary data.</text>
</comment>
<dbReference type="PANTHER" id="PTHR43046:SF12">
    <property type="entry name" value="GDP-MANNOSE MANNOSYL HYDROLASE"/>
    <property type="match status" value="1"/>
</dbReference>
<proteinExistence type="inferred from homology"/>
<evidence type="ECO:0000256" key="3">
    <source>
        <dbReference type="ARBA" id="ARBA00022801"/>
    </source>
</evidence>
<dbReference type="PROSITE" id="PS51462">
    <property type="entry name" value="NUDIX"/>
    <property type="match status" value="1"/>
</dbReference>
<evidence type="ECO:0000256" key="5">
    <source>
        <dbReference type="RuleBase" id="RU003476"/>
    </source>
</evidence>
<dbReference type="InterPro" id="IPR015797">
    <property type="entry name" value="NUDIX_hydrolase-like_dom_sf"/>
</dbReference>
<protein>
    <submittedName>
        <fullName evidence="7">NUDIX domain-containing protein</fullName>
    </submittedName>
</protein>
<dbReference type="InterPro" id="IPR020476">
    <property type="entry name" value="Nudix_hydrolase"/>
</dbReference>
<gene>
    <name evidence="7" type="ORF">D5H78_05065</name>
</gene>
<accession>A0A3A3ZN61</accession>
<name>A0A3A3ZN61_9ACTN</name>
<dbReference type="Pfam" id="PF00293">
    <property type="entry name" value="NUDIX"/>
    <property type="match status" value="1"/>
</dbReference>
<feature type="domain" description="Nudix hydrolase" evidence="6">
    <location>
        <begin position="12"/>
        <end position="155"/>
    </location>
</feature>
<organism evidence="7 8">
    <name type="scientific">Vallicoccus soli</name>
    <dbReference type="NCBI Taxonomy" id="2339232"/>
    <lineage>
        <taxon>Bacteria</taxon>
        <taxon>Bacillati</taxon>
        <taxon>Actinomycetota</taxon>
        <taxon>Actinomycetes</taxon>
        <taxon>Motilibacterales</taxon>
        <taxon>Vallicoccaceae</taxon>
        <taxon>Vallicoccus</taxon>
    </lineage>
</organism>
<comment type="cofactor">
    <cofactor evidence="1">
        <name>Mg(2+)</name>
        <dbReference type="ChEBI" id="CHEBI:18420"/>
    </cofactor>
</comment>
<dbReference type="Proteomes" id="UP000265614">
    <property type="component" value="Unassembled WGS sequence"/>
</dbReference>
<evidence type="ECO:0000259" key="6">
    <source>
        <dbReference type="PROSITE" id="PS51462"/>
    </source>
</evidence>
<dbReference type="OrthoDB" id="9804442at2"/>
<evidence type="ECO:0000256" key="1">
    <source>
        <dbReference type="ARBA" id="ARBA00001946"/>
    </source>
</evidence>
<evidence type="ECO:0000313" key="7">
    <source>
        <dbReference type="EMBL" id="RJK98261.1"/>
    </source>
</evidence>
<dbReference type="Gene3D" id="3.90.79.10">
    <property type="entry name" value="Nucleoside Triphosphate Pyrophosphohydrolase"/>
    <property type="match status" value="1"/>
</dbReference>
<evidence type="ECO:0000313" key="8">
    <source>
        <dbReference type="Proteomes" id="UP000265614"/>
    </source>
</evidence>
<evidence type="ECO:0000256" key="2">
    <source>
        <dbReference type="ARBA" id="ARBA00005582"/>
    </source>
</evidence>
<dbReference type="InterPro" id="IPR020084">
    <property type="entry name" value="NUDIX_hydrolase_CS"/>
</dbReference>
<dbReference type="CDD" id="cd04685">
    <property type="entry name" value="NUDIX_Hydrolase"/>
    <property type="match status" value="1"/>
</dbReference>
<sequence length="174" mass="19006">MPADDAPPPGQGWRRSAKALLVDPAGRVLLLHVHDPLDPALGRWWELPGGGVEPGETDEAACAREVREETGYAVDPADVGPALWRRRATFRWLGVRRWQVETVHVVRLAPGAVPAATAPTDEETGAFLGLRWWSPADLGALAASGERLYPGRLDELAPRLLRGEVLPDGFERWS</sequence>
<dbReference type="AlphaFoldDB" id="A0A3A3ZN61"/>
<dbReference type="GO" id="GO:0016787">
    <property type="term" value="F:hydrolase activity"/>
    <property type="evidence" value="ECO:0007669"/>
    <property type="project" value="UniProtKB-KW"/>
</dbReference>